<evidence type="ECO:0000256" key="10">
    <source>
        <dbReference type="ARBA" id="ARBA00030424"/>
    </source>
</evidence>
<dbReference type="PANTHER" id="PTHR31837:SF3">
    <property type="entry name" value="CYTOCHROME B-245 CHAPERONE 1"/>
    <property type="match status" value="1"/>
</dbReference>
<dbReference type="GO" id="GO:0045087">
    <property type="term" value="P:innate immune response"/>
    <property type="evidence" value="ECO:0007669"/>
    <property type="project" value="UniProtKB-KW"/>
</dbReference>
<evidence type="ECO:0000256" key="1">
    <source>
        <dbReference type="ARBA" id="ARBA00004389"/>
    </source>
</evidence>
<keyword evidence="5" id="KW-0256">Endoplasmic reticulum</keyword>
<dbReference type="Proteomes" id="UP000694558">
    <property type="component" value="Chromosome 18"/>
</dbReference>
<proteinExistence type="inferred from homology"/>
<evidence type="ECO:0000256" key="3">
    <source>
        <dbReference type="ARBA" id="ARBA00022588"/>
    </source>
</evidence>
<comment type="subcellular location">
    <subcellularLocation>
        <location evidence="1">Endoplasmic reticulum membrane</location>
        <topology evidence="1">Single-pass membrane protein</topology>
    </subcellularLocation>
</comment>
<keyword evidence="4 11" id="KW-0812">Transmembrane</keyword>
<evidence type="ECO:0000256" key="4">
    <source>
        <dbReference type="ARBA" id="ARBA00022692"/>
    </source>
</evidence>
<reference evidence="12" key="1">
    <citation type="submission" date="2023-05" db="EMBL/GenBank/DDBJ databases">
        <title>High-quality long-read genome of Scophthalmus maximus.</title>
        <authorList>
            <person name="Lien S."/>
            <person name="Martinez P."/>
        </authorList>
    </citation>
    <scope>NUCLEOTIDE SEQUENCE [LARGE SCALE GENOMIC DNA]</scope>
</reference>
<dbReference type="Pfam" id="PF15169">
    <property type="entry name" value="Cybc1_Eros"/>
    <property type="match status" value="1"/>
</dbReference>
<keyword evidence="3" id="KW-0399">Innate immunity</keyword>
<dbReference type="GO" id="GO:0005789">
    <property type="term" value="C:endoplasmic reticulum membrane"/>
    <property type="evidence" value="ECO:0007669"/>
    <property type="project" value="UniProtKB-SubCell"/>
</dbReference>
<comment type="similarity">
    <text evidence="2">Belongs to the CYBC1 family.</text>
</comment>
<organism evidence="12 13">
    <name type="scientific">Scophthalmus maximus</name>
    <name type="common">Turbot</name>
    <name type="synonym">Psetta maxima</name>
    <dbReference type="NCBI Taxonomy" id="52904"/>
    <lineage>
        <taxon>Eukaryota</taxon>
        <taxon>Metazoa</taxon>
        <taxon>Chordata</taxon>
        <taxon>Craniata</taxon>
        <taxon>Vertebrata</taxon>
        <taxon>Euteleostomi</taxon>
        <taxon>Actinopterygii</taxon>
        <taxon>Neopterygii</taxon>
        <taxon>Teleostei</taxon>
        <taxon>Neoteleostei</taxon>
        <taxon>Acanthomorphata</taxon>
        <taxon>Carangaria</taxon>
        <taxon>Pleuronectiformes</taxon>
        <taxon>Pleuronectoidei</taxon>
        <taxon>Scophthalmidae</taxon>
        <taxon>Scophthalmus</taxon>
    </lineage>
</organism>
<dbReference type="GeneTree" id="ENSGT00390000004691"/>
<evidence type="ECO:0000256" key="6">
    <source>
        <dbReference type="ARBA" id="ARBA00022859"/>
    </source>
</evidence>
<feature type="transmembrane region" description="Helical" evidence="11">
    <location>
        <begin position="21"/>
        <end position="40"/>
    </location>
</feature>
<dbReference type="PANTHER" id="PTHR31837">
    <property type="entry name" value="CYTOCHROME B-245 CHAPERONE 1"/>
    <property type="match status" value="1"/>
</dbReference>
<evidence type="ECO:0000256" key="8">
    <source>
        <dbReference type="ARBA" id="ARBA00023136"/>
    </source>
</evidence>
<evidence type="ECO:0000313" key="13">
    <source>
        <dbReference type="Proteomes" id="UP000694558"/>
    </source>
</evidence>
<keyword evidence="7 11" id="KW-1133">Transmembrane helix</keyword>
<protein>
    <recommendedName>
        <fullName evidence="10">Essential for reactive oxygen species protein</fullName>
    </recommendedName>
</protein>
<evidence type="ECO:0000256" key="2">
    <source>
        <dbReference type="ARBA" id="ARBA00009907"/>
    </source>
</evidence>
<evidence type="ECO:0000256" key="7">
    <source>
        <dbReference type="ARBA" id="ARBA00022989"/>
    </source>
</evidence>
<evidence type="ECO:0000256" key="5">
    <source>
        <dbReference type="ARBA" id="ARBA00022824"/>
    </source>
</evidence>
<reference evidence="12" key="2">
    <citation type="submission" date="2025-08" db="UniProtKB">
        <authorList>
            <consortium name="Ensembl"/>
        </authorList>
    </citation>
    <scope>IDENTIFICATION</scope>
</reference>
<evidence type="ECO:0000256" key="11">
    <source>
        <dbReference type="SAM" id="Phobius"/>
    </source>
</evidence>
<accession>A0A8D3E360</accession>
<keyword evidence="8 11" id="KW-0472">Membrane</keyword>
<name>A0A8D3E360_SCOMX</name>
<keyword evidence="6" id="KW-0391">Immunity</keyword>
<gene>
    <name evidence="12" type="primary">CYBC1</name>
</gene>
<keyword evidence="9" id="KW-0143">Chaperone</keyword>
<feature type="transmembrane region" description="Helical" evidence="11">
    <location>
        <begin position="159"/>
        <end position="182"/>
    </location>
</feature>
<dbReference type="InterPro" id="IPR027846">
    <property type="entry name" value="Cybc1"/>
</dbReference>
<dbReference type="Ensembl" id="ENSSMAT00000059732.1">
    <property type="protein sequence ID" value="ENSSMAP00000066219.1"/>
    <property type="gene ID" value="ENSSMAG00000004168.2"/>
</dbReference>
<sequence>MGYMTVEEHSSTLLHLKRSPGLRSWSLLVGIASVGLAAAYYSSDSILWKLFYVTGCLFVAMQNMEEWEEAVFDKTKNLIELKTISLYTSVLTLWRKGQERVVLDLTQLCDICVQEERVRYLGKGYLLMLRLAAGFSYPLTQSATLGGPGLPVFLTLGGWRGIMALLGIIEGMFLVMPLLHVVCECMCEVRL</sequence>
<evidence type="ECO:0000313" key="12">
    <source>
        <dbReference type="Ensembl" id="ENSSMAP00000066219.1"/>
    </source>
</evidence>
<dbReference type="AlphaFoldDB" id="A0A8D3E360"/>
<evidence type="ECO:0000256" key="9">
    <source>
        <dbReference type="ARBA" id="ARBA00023186"/>
    </source>
</evidence>